<protein>
    <submittedName>
        <fullName evidence="15">Cytochrome P450</fullName>
    </submittedName>
</protein>
<reference evidence="15" key="1">
    <citation type="journal article" date="2020" name="Stud. Mycol.">
        <title>101 Dothideomycetes genomes: a test case for predicting lifestyles and emergence of pathogens.</title>
        <authorList>
            <person name="Haridas S."/>
            <person name="Albert R."/>
            <person name="Binder M."/>
            <person name="Bloem J."/>
            <person name="Labutti K."/>
            <person name="Salamov A."/>
            <person name="Andreopoulos B."/>
            <person name="Baker S."/>
            <person name="Barry K."/>
            <person name="Bills G."/>
            <person name="Bluhm B."/>
            <person name="Cannon C."/>
            <person name="Castanera R."/>
            <person name="Culley D."/>
            <person name="Daum C."/>
            <person name="Ezra D."/>
            <person name="Gonzalez J."/>
            <person name="Henrissat B."/>
            <person name="Kuo A."/>
            <person name="Liang C."/>
            <person name="Lipzen A."/>
            <person name="Lutzoni F."/>
            <person name="Magnuson J."/>
            <person name="Mondo S."/>
            <person name="Nolan M."/>
            <person name="Ohm R."/>
            <person name="Pangilinan J."/>
            <person name="Park H.-J."/>
            <person name="Ramirez L."/>
            <person name="Alfaro M."/>
            <person name="Sun H."/>
            <person name="Tritt A."/>
            <person name="Yoshinaga Y."/>
            <person name="Zwiers L.-H."/>
            <person name="Turgeon B."/>
            <person name="Goodwin S."/>
            <person name="Spatafora J."/>
            <person name="Crous P."/>
            <person name="Grigoriev I."/>
        </authorList>
    </citation>
    <scope>NUCLEOTIDE SEQUENCE</scope>
    <source>
        <strain evidence="15">CBS 121410</strain>
    </source>
</reference>
<dbReference type="InterPro" id="IPR002401">
    <property type="entry name" value="Cyt_P450_E_grp-I"/>
</dbReference>
<dbReference type="InterPro" id="IPR001128">
    <property type="entry name" value="Cyt_P450"/>
</dbReference>
<feature type="transmembrane region" description="Helical" evidence="14">
    <location>
        <begin position="12"/>
        <end position="31"/>
    </location>
</feature>
<comment type="caution">
    <text evidence="15">The sequence shown here is derived from an EMBL/GenBank/DDBJ whole genome shotgun (WGS) entry which is preliminary data.</text>
</comment>
<evidence type="ECO:0000256" key="9">
    <source>
        <dbReference type="ARBA" id="ARBA00023004"/>
    </source>
</evidence>
<dbReference type="GO" id="GO:0009403">
    <property type="term" value="P:toxin biosynthetic process"/>
    <property type="evidence" value="ECO:0007669"/>
    <property type="project" value="UniProtKB-ARBA"/>
</dbReference>
<feature type="binding site" description="axial binding residue" evidence="12">
    <location>
        <position position="449"/>
    </location>
    <ligand>
        <name>heme</name>
        <dbReference type="ChEBI" id="CHEBI:30413"/>
    </ligand>
    <ligandPart>
        <name>Fe</name>
        <dbReference type="ChEBI" id="CHEBI:18248"/>
    </ligandPart>
</feature>
<evidence type="ECO:0000256" key="6">
    <source>
        <dbReference type="ARBA" id="ARBA00022723"/>
    </source>
</evidence>
<dbReference type="InterPro" id="IPR036396">
    <property type="entry name" value="Cyt_P450_sf"/>
</dbReference>
<evidence type="ECO:0000256" key="7">
    <source>
        <dbReference type="ARBA" id="ARBA00022989"/>
    </source>
</evidence>
<sequence length="507" mass="57255">MIDITSLSPSVLALCAAGAFITLYPLALIIYNLTLHPLRSYPGPISAAATVLPNVLSRLSGRQPVWLASLHEQYGDVVRVGPNELSYIKGQAWKDITGFRINGRGNLSKDHRFLGQDVVGDNSIIRAGDEDHSRQRRLLSHAFSDKALRDQEPLIRKYADLLITRLQEVSSTTGSPINIVAWLNYCTFDIMADLTYSEPLHQLSSSSYSPWVAAIFNSIKAGTTINVMNTYLPLFSSITRQFIPAYLIENREMHGQNSLDRITKRLDPETVPHEGDIMSFVLKHNNNKDKAMTLPEMQANSSLLMVAGTETTATLLSGLSFLLMKNPEKMEKLKREIRDGFKTPEEMDMNGLGRLPYLQACVEEAFRLYPPVPSGLSRITGPEGDVICDRFVPAKTVVYVTQWAAYTNSRNWHKADEFVPERWLPDADPVFANDEKFVLQPFSYGPRNCVGKNLALHEMRIIFANLLWHFDLHLEPECEKWNEQNIFVLWEKHPLMTRLTPVSHTAA</sequence>
<dbReference type="CDD" id="cd11058">
    <property type="entry name" value="CYP60B-like"/>
    <property type="match status" value="1"/>
</dbReference>
<dbReference type="Proteomes" id="UP000799776">
    <property type="component" value="Unassembled WGS sequence"/>
</dbReference>
<dbReference type="Gene3D" id="1.10.630.10">
    <property type="entry name" value="Cytochrome P450"/>
    <property type="match status" value="1"/>
</dbReference>
<evidence type="ECO:0000313" key="15">
    <source>
        <dbReference type="EMBL" id="KAF2087562.1"/>
    </source>
</evidence>
<dbReference type="Pfam" id="PF00067">
    <property type="entry name" value="p450"/>
    <property type="match status" value="1"/>
</dbReference>
<gene>
    <name evidence="15" type="ORF">K490DRAFT_56665</name>
</gene>
<keyword evidence="5 14" id="KW-0812">Transmembrane</keyword>
<keyword evidence="7 14" id="KW-1133">Transmembrane helix</keyword>
<evidence type="ECO:0000256" key="2">
    <source>
        <dbReference type="ARBA" id="ARBA00004167"/>
    </source>
</evidence>
<dbReference type="PANTHER" id="PTHR24305">
    <property type="entry name" value="CYTOCHROME P450"/>
    <property type="match status" value="1"/>
</dbReference>
<dbReference type="PROSITE" id="PS00086">
    <property type="entry name" value="CYTOCHROME_P450"/>
    <property type="match status" value="1"/>
</dbReference>
<dbReference type="SUPFAM" id="SSF48264">
    <property type="entry name" value="Cytochrome P450"/>
    <property type="match status" value="1"/>
</dbReference>
<evidence type="ECO:0000256" key="11">
    <source>
        <dbReference type="ARBA" id="ARBA00023136"/>
    </source>
</evidence>
<dbReference type="EMBL" id="ML978719">
    <property type="protein sequence ID" value="KAF2087562.1"/>
    <property type="molecule type" value="Genomic_DNA"/>
</dbReference>
<keyword evidence="8 13" id="KW-0560">Oxidoreductase</keyword>
<accession>A0A9P4HVH7</accession>
<dbReference type="PANTHER" id="PTHR24305:SF210">
    <property type="entry name" value="CYTOCHROME P450 MONOOXYGENASE ASQL-RELATED"/>
    <property type="match status" value="1"/>
</dbReference>
<evidence type="ECO:0000256" key="4">
    <source>
        <dbReference type="ARBA" id="ARBA00022617"/>
    </source>
</evidence>
<dbReference type="GO" id="GO:0016705">
    <property type="term" value="F:oxidoreductase activity, acting on paired donors, with incorporation or reduction of molecular oxygen"/>
    <property type="evidence" value="ECO:0007669"/>
    <property type="project" value="InterPro"/>
</dbReference>
<organism evidence="15 16">
    <name type="scientific">Saccharata proteae CBS 121410</name>
    <dbReference type="NCBI Taxonomy" id="1314787"/>
    <lineage>
        <taxon>Eukaryota</taxon>
        <taxon>Fungi</taxon>
        <taxon>Dikarya</taxon>
        <taxon>Ascomycota</taxon>
        <taxon>Pezizomycotina</taxon>
        <taxon>Dothideomycetes</taxon>
        <taxon>Dothideomycetes incertae sedis</taxon>
        <taxon>Botryosphaeriales</taxon>
        <taxon>Saccharataceae</taxon>
        <taxon>Saccharata</taxon>
    </lineage>
</organism>
<keyword evidence="11 14" id="KW-0472">Membrane</keyword>
<keyword evidence="9 12" id="KW-0408">Iron</keyword>
<keyword evidence="10 13" id="KW-0503">Monooxygenase</keyword>
<evidence type="ECO:0000256" key="14">
    <source>
        <dbReference type="SAM" id="Phobius"/>
    </source>
</evidence>
<evidence type="ECO:0000313" key="16">
    <source>
        <dbReference type="Proteomes" id="UP000799776"/>
    </source>
</evidence>
<evidence type="ECO:0000256" key="12">
    <source>
        <dbReference type="PIRSR" id="PIRSR602401-1"/>
    </source>
</evidence>
<dbReference type="GO" id="GO:0020037">
    <property type="term" value="F:heme binding"/>
    <property type="evidence" value="ECO:0007669"/>
    <property type="project" value="InterPro"/>
</dbReference>
<name>A0A9P4HVH7_9PEZI</name>
<evidence type="ECO:0000256" key="5">
    <source>
        <dbReference type="ARBA" id="ARBA00022692"/>
    </source>
</evidence>
<keyword evidence="16" id="KW-1185">Reference proteome</keyword>
<dbReference type="AlphaFoldDB" id="A0A9P4HVH7"/>
<dbReference type="InterPro" id="IPR017972">
    <property type="entry name" value="Cyt_P450_CS"/>
</dbReference>
<evidence type="ECO:0000256" key="1">
    <source>
        <dbReference type="ARBA" id="ARBA00001971"/>
    </source>
</evidence>
<evidence type="ECO:0000256" key="8">
    <source>
        <dbReference type="ARBA" id="ARBA00023002"/>
    </source>
</evidence>
<evidence type="ECO:0000256" key="13">
    <source>
        <dbReference type="RuleBase" id="RU000461"/>
    </source>
</evidence>
<dbReference type="OrthoDB" id="1470350at2759"/>
<evidence type="ECO:0000256" key="10">
    <source>
        <dbReference type="ARBA" id="ARBA00023033"/>
    </source>
</evidence>
<comment type="similarity">
    <text evidence="3 13">Belongs to the cytochrome P450 family.</text>
</comment>
<dbReference type="GO" id="GO:0004497">
    <property type="term" value="F:monooxygenase activity"/>
    <property type="evidence" value="ECO:0007669"/>
    <property type="project" value="UniProtKB-KW"/>
</dbReference>
<keyword evidence="4 12" id="KW-0349">Heme</keyword>
<proteinExistence type="inferred from homology"/>
<comment type="subcellular location">
    <subcellularLocation>
        <location evidence="2">Membrane</location>
        <topology evidence="2">Single-pass membrane protein</topology>
    </subcellularLocation>
</comment>
<dbReference type="PRINTS" id="PR00385">
    <property type="entry name" value="P450"/>
</dbReference>
<dbReference type="FunFam" id="1.10.630.10:FF:000047">
    <property type="entry name" value="Cytochrome P450 monooxygenase"/>
    <property type="match status" value="1"/>
</dbReference>
<comment type="cofactor">
    <cofactor evidence="1 12">
        <name>heme</name>
        <dbReference type="ChEBI" id="CHEBI:30413"/>
    </cofactor>
</comment>
<dbReference type="GO" id="GO:0005506">
    <property type="term" value="F:iron ion binding"/>
    <property type="evidence" value="ECO:0007669"/>
    <property type="project" value="InterPro"/>
</dbReference>
<evidence type="ECO:0000256" key="3">
    <source>
        <dbReference type="ARBA" id="ARBA00010617"/>
    </source>
</evidence>
<dbReference type="PRINTS" id="PR00463">
    <property type="entry name" value="EP450I"/>
</dbReference>
<dbReference type="GO" id="GO:0016020">
    <property type="term" value="C:membrane"/>
    <property type="evidence" value="ECO:0007669"/>
    <property type="project" value="UniProtKB-SubCell"/>
</dbReference>
<dbReference type="InterPro" id="IPR050121">
    <property type="entry name" value="Cytochrome_P450_monoxygenase"/>
</dbReference>
<keyword evidence="6 12" id="KW-0479">Metal-binding</keyword>